<protein>
    <submittedName>
        <fullName evidence="2">Uncharacterized protein</fullName>
    </submittedName>
</protein>
<name>A0A2S9Q7U2_9HYPH</name>
<keyword evidence="1" id="KW-0732">Signal</keyword>
<dbReference type="Proteomes" id="UP000237682">
    <property type="component" value="Unassembled WGS sequence"/>
</dbReference>
<proteinExistence type="predicted"/>
<dbReference type="AlphaFoldDB" id="A0A2S9Q7U2"/>
<organism evidence="2 3">
    <name type="scientific">Labrys okinawensis</name>
    <dbReference type="NCBI Taxonomy" id="346911"/>
    <lineage>
        <taxon>Bacteria</taxon>
        <taxon>Pseudomonadati</taxon>
        <taxon>Pseudomonadota</taxon>
        <taxon>Alphaproteobacteria</taxon>
        <taxon>Hyphomicrobiales</taxon>
        <taxon>Xanthobacteraceae</taxon>
        <taxon>Labrys</taxon>
    </lineage>
</organism>
<dbReference type="EMBL" id="PUEJ01000008">
    <property type="protein sequence ID" value="PRH85409.1"/>
    <property type="molecule type" value="Genomic_DNA"/>
</dbReference>
<sequence length="141" mass="15827">MMKTMLRLVLLLLFAAATVPAVAAAPPAKRHLAWVGTGVQSERGAPPSRWRIHLVFDSHGNARIDYPSLHCGGVLIRRSQHGAIARYREHIRYGRGTCIDGGTVTAWRRGNRLFWRWSGVNTRFPGIRARATLVLSRHRGR</sequence>
<keyword evidence="3" id="KW-1185">Reference proteome</keyword>
<evidence type="ECO:0000313" key="3">
    <source>
        <dbReference type="Proteomes" id="UP000237682"/>
    </source>
</evidence>
<feature type="signal peptide" evidence="1">
    <location>
        <begin position="1"/>
        <end position="23"/>
    </location>
</feature>
<gene>
    <name evidence="2" type="ORF">C5L14_20645</name>
</gene>
<reference evidence="2 3" key="1">
    <citation type="submission" date="2018-02" db="EMBL/GenBank/DDBJ databases">
        <title>Whole genome sequencing of endophytic bacterium.</title>
        <authorList>
            <person name="Eedara R."/>
            <person name="Podile A.R."/>
        </authorList>
    </citation>
    <scope>NUCLEOTIDE SEQUENCE [LARGE SCALE GENOMIC DNA]</scope>
    <source>
        <strain evidence="2 3">RP1T</strain>
    </source>
</reference>
<feature type="chain" id="PRO_5015534870" evidence="1">
    <location>
        <begin position="24"/>
        <end position="141"/>
    </location>
</feature>
<accession>A0A2S9Q7U2</accession>
<evidence type="ECO:0000313" key="2">
    <source>
        <dbReference type="EMBL" id="PRH85409.1"/>
    </source>
</evidence>
<evidence type="ECO:0000256" key="1">
    <source>
        <dbReference type="SAM" id="SignalP"/>
    </source>
</evidence>
<comment type="caution">
    <text evidence="2">The sequence shown here is derived from an EMBL/GenBank/DDBJ whole genome shotgun (WGS) entry which is preliminary data.</text>
</comment>